<evidence type="ECO:0000256" key="1">
    <source>
        <dbReference type="SAM" id="MobiDB-lite"/>
    </source>
</evidence>
<dbReference type="GO" id="GO:0004386">
    <property type="term" value="F:helicase activity"/>
    <property type="evidence" value="ECO:0007669"/>
    <property type="project" value="UniProtKB-KW"/>
</dbReference>
<keyword evidence="3" id="KW-0347">Helicase</keyword>
<proteinExistence type="predicted"/>
<reference evidence="3" key="1">
    <citation type="submission" date="2019-09" db="EMBL/GenBank/DDBJ databases">
        <title>The Mitochondrial Proteome of the Jakobid, Andalucia godoyi, a Protist With the Most Gene-Rich and Bacteria-Like Mitochondrial Genome.</title>
        <authorList>
            <person name="Gray M.W."/>
            <person name="Burger G."/>
            <person name="Derelle R."/>
            <person name="Klimes V."/>
            <person name="Leger M."/>
            <person name="Sarrasin M."/>
            <person name="Vlcek C."/>
            <person name="Roger A.J."/>
            <person name="Elias M."/>
            <person name="Lang B.F."/>
        </authorList>
    </citation>
    <scope>NUCLEOTIDE SEQUENCE</scope>
    <source>
        <strain evidence="3">And28</strain>
    </source>
</reference>
<keyword evidence="3" id="KW-0378">Hydrolase</keyword>
<dbReference type="EMBL" id="VRVR01000024">
    <property type="protein sequence ID" value="KAF0852627.1"/>
    <property type="molecule type" value="Genomic_DNA"/>
</dbReference>
<dbReference type="InterPro" id="IPR011545">
    <property type="entry name" value="DEAD/DEAH_box_helicase_dom"/>
</dbReference>
<evidence type="ECO:0000313" key="3">
    <source>
        <dbReference type="EMBL" id="KAF0852627.1"/>
    </source>
</evidence>
<keyword evidence="3" id="KW-0067">ATP-binding</keyword>
<dbReference type="InterPro" id="IPR027417">
    <property type="entry name" value="P-loop_NTPase"/>
</dbReference>
<dbReference type="GO" id="GO:0005524">
    <property type="term" value="F:ATP binding"/>
    <property type="evidence" value="ECO:0007669"/>
    <property type="project" value="InterPro"/>
</dbReference>
<comment type="caution">
    <text evidence="3">The sequence shown here is derived from an EMBL/GenBank/DDBJ whole genome shotgun (WGS) entry which is preliminary data.</text>
</comment>
<dbReference type="Gene3D" id="3.40.50.300">
    <property type="entry name" value="P-loop containing nucleotide triphosphate hydrolases"/>
    <property type="match status" value="1"/>
</dbReference>
<dbReference type="SUPFAM" id="SSF52540">
    <property type="entry name" value="P-loop containing nucleoside triphosphate hydrolases"/>
    <property type="match status" value="1"/>
</dbReference>
<feature type="region of interest" description="Disordered" evidence="1">
    <location>
        <begin position="1189"/>
        <end position="1208"/>
    </location>
</feature>
<feature type="region of interest" description="Disordered" evidence="1">
    <location>
        <begin position="623"/>
        <end position="644"/>
    </location>
</feature>
<dbReference type="InterPro" id="IPR037235">
    <property type="entry name" value="TRCF-like_C_D7"/>
</dbReference>
<keyword evidence="4" id="KW-1185">Reference proteome</keyword>
<sequence>MFCRARLAFCGQNQQLVNRVVRRLQSSASSPKYFVITSKGTVGHSKVRGEKGSRVEPVPPLAEVYASFLSPQAALDVSRLFQKYSLFVRCLPGDSAIHLDYGVCRFLGLSPSSTSRMDPADDSDALWLGFINGFASLGAEKVSRFFRFASPGAKSLPSSFRNVGWINRTTRIMNVISVQAHSLVELYLYSNLVLCKPFDCSFVFLSPEEASRPPLSVLYDFCDFIPYLTFDSISKLEAEGIYELIEKKAFPAVHDMPRMGRRTRDCVKELGVESPSLLLQRMEDVGCFGFEDLIIHMLSRKASHIGRFLSELYDKCLTMIKLVDVVDRVNQAAMVDSQYVSFLNYLEKRCVSPSGVVLKVPSLGCDVKHLTNSERAYWYQRFIRFGLCGWDVSDQPNVVSYKWTADQEHVFTSVINCLNSTACQRFVVSGRDGTGKREVMDRMIAAVVLSGQQVVVLSATSIRCREHVLRLNERFRKSIPGIRIGHLSRLAHSEDQEQTKADLQSGELNLLISTPLLFRDPQHSFENLGLLILDEEQGMSLDPKVYGVPDLKVGVRSVSFTSHRLSGESLSLVQRFCTYFELNELSCPSAESIHAYSKNVLSMLRRECGEPFLTMLFPEVMPGDYEDSPQDTHGPQHNEPLQTSPMRIHSHSEHVDLVLMDRSDDNIRKIVLSEPTVRVVVPCSRVLASATSRYKRIFADHTSFRIVSPGSLTMDKNERDFADFARGWARLAITPSFPSWVGATPKCRLILIDSGESLSPITFSQIIESVESSRLQAFRETFDLFGPLGSSEPLPANMTLIRDVLSSWKRIHEGPEGEKYYPISPFNVIRSLLMKPQIVFLTSFQDAKQVTAMRTYASLLDANMYGRHHGDVEATVVAHFLGTEYFRQYQAGSAVFLALLPEMIREVLLKLSSSPETVSSLLAKCRWRLLEVWNSAGQKMPGIGLKTENRKMGFHGPESDVSDSNAALRYSAALLHDLESSISESAMIEQKLSFERIRKKGLSSPFSILSTLFEQFNVVPTRPFTDFVTSVLPDAWMALRNSGRGEESTDDSKNQTTHEVPTVDVNARICMSALAGPAIVEFAPSSFSCRLSPVYVPNPLIRLGLYNKVFEKERCADLAVLHEVSRLLHAEFGPLDESACVLLNFALLGALAEAVGLQRVVIGNDYVLYKPNFVRESLSSDLYDDVSLRRPGGDMKPGDSFAESEYGKDDTKKSLKTKRNHSSLFVTVSEKSEMFHAFDNSISRTLPMSGTEVAHPVPQSIHLDVLVKSLRQVLEVKDDNSCLSDSVDFSFASSVAPNDPFEIGQPIDQGPTVRLETFPPLIGGEDAEAAMLKATHATLRENALRNGSRTISAYFDYASGGFRERVSFSDAGTAVQHVFSILVKVGELANVPVAQYSLWTPESRNV</sequence>
<dbReference type="OrthoDB" id="416741at2759"/>
<dbReference type="SUPFAM" id="SSF143517">
    <property type="entry name" value="TRCF domain-like"/>
    <property type="match status" value="1"/>
</dbReference>
<dbReference type="Proteomes" id="UP000799049">
    <property type="component" value="Unassembled WGS sequence"/>
</dbReference>
<name>A0A8K0AIU3_ANDGO</name>
<accession>A0A8K0AIU3</accession>
<dbReference type="GO" id="GO:0003676">
    <property type="term" value="F:nucleic acid binding"/>
    <property type="evidence" value="ECO:0007669"/>
    <property type="project" value="InterPro"/>
</dbReference>
<organism evidence="3 4">
    <name type="scientific">Andalucia godoyi</name>
    <name type="common">Flagellate</name>
    <dbReference type="NCBI Taxonomy" id="505711"/>
    <lineage>
        <taxon>Eukaryota</taxon>
        <taxon>Discoba</taxon>
        <taxon>Jakobida</taxon>
        <taxon>Andalucina</taxon>
        <taxon>Andaluciidae</taxon>
        <taxon>Andalucia</taxon>
    </lineage>
</organism>
<evidence type="ECO:0000313" key="4">
    <source>
        <dbReference type="Proteomes" id="UP000799049"/>
    </source>
</evidence>
<feature type="domain" description="DEAD/DEAH-box helicase" evidence="2">
    <location>
        <begin position="421"/>
        <end position="540"/>
    </location>
</feature>
<dbReference type="Pfam" id="PF00270">
    <property type="entry name" value="DEAD"/>
    <property type="match status" value="1"/>
</dbReference>
<protein>
    <submittedName>
        <fullName evidence="3">Mitochondrial DEAD-like helicase (DEXDc) domain-containing protein</fullName>
    </submittedName>
</protein>
<feature type="compositionally biased region" description="Polar residues" evidence="1">
    <location>
        <begin position="631"/>
        <end position="644"/>
    </location>
</feature>
<evidence type="ECO:0000259" key="2">
    <source>
        <dbReference type="Pfam" id="PF00270"/>
    </source>
</evidence>
<gene>
    <name evidence="3" type="ORF">ANDGO_08229</name>
</gene>
<keyword evidence="3" id="KW-0547">Nucleotide-binding</keyword>